<dbReference type="SUPFAM" id="SSF46894">
    <property type="entry name" value="C-terminal effector domain of the bipartite response regulators"/>
    <property type="match status" value="1"/>
</dbReference>
<dbReference type="CDD" id="cd06170">
    <property type="entry name" value="LuxR_C_like"/>
    <property type="match status" value="1"/>
</dbReference>
<dbReference type="STRING" id="659014.SAMN04487996_105258"/>
<keyword evidence="2" id="KW-0238">DNA-binding</keyword>
<accession>A0A1G7DJC4</accession>
<sequence>MNIVLVDDHLLLADALQNLLRLIPEVEMVDTYSDGKEFLTERSATPPDILVMDLALNGQNGLELLDTCRSTLPREMKVIVLSTVTDAQTVKHTIRRGANSFLSKSVLFEEFKESIFQVRSGKQYIGKAIRDSLINSVFTEEEVVMHLSPREKEVLQKVCAGHTIKEIAYEFKLSAHTVQYYHRSVMEKLKVRRTPDLIVYAMQHGLYIPEAR</sequence>
<feature type="modified residue" description="4-aspartylphosphate" evidence="3">
    <location>
        <position position="53"/>
    </location>
</feature>
<dbReference type="GO" id="GO:0006355">
    <property type="term" value="P:regulation of DNA-templated transcription"/>
    <property type="evidence" value="ECO:0007669"/>
    <property type="project" value="InterPro"/>
</dbReference>
<dbReference type="SMART" id="SM00448">
    <property type="entry name" value="REC"/>
    <property type="match status" value="1"/>
</dbReference>
<dbReference type="InterPro" id="IPR039420">
    <property type="entry name" value="WalR-like"/>
</dbReference>
<dbReference type="CDD" id="cd17535">
    <property type="entry name" value="REC_NarL-like"/>
    <property type="match status" value="1"/>
</dbReference>
<dbReference type="SUPFAM" id="SSF52172">
    <property type="entry name" value="CheY-like"/>
    <property type="match status" value="1"/>
</dbReference>
<dbReference type="Pfam" id="PF00196">
    <property type="entry name" value="GerE"/>
    <property type="match status" value="1"/>
</dbReference>
<dbReference type="GO" id="GO:0000160">
    <property type="term" value="P:phosphorelay signal transduction system"/>
    <property type="evidence" value="ECO:0007669"/>
    <property type="project" value="InterPro"/>
</dbReference>
<dbReference type="InterPro" id="IPR011006">
    <property type="entry name" value="CheY-like_superfamily"/>
</dbReference>
<dbReference type="PANTHER" id="PTHR43214:SF17">
    <property type="entry name" value="TRANSCRIPTIONAL REGULATORY PROTEIN RCSB"/>
    <property type="match status" value="1"/>
</dbReference>
<dbReference type="Proteomes" id="UP000198748">
    <property type="component" value="Unassembled WGS sequence"/>
</dbReference>
<dbReference type="InterPro" id="IPR000792">
    <property type="entry name" value="Tscrpt_reg_LuxR_C"/>
</dbReference>
<dbReference type="Gene3D" id="3.40.50.2300">
    <property type="match status" value="1"/>
</dbReference>
<evidence type="ECO:0000313" key="6">
    <source>
        <dbReference type="EMBL" id="SDE51667.1"/>
    </source>
</evidence>
<dbReference type="InterPro" id="IPR058245">
    <property type="entry name" value="NreC/VraR/RcsB-like_REC"/>
</dbReference>
<dbReference type="GO" id="GO:0003677">
    <property type="term" value="F:DNA binding"/>
    <property type="evidence" value="ECO:0007669"/>
    <property type="project" value="UniProtKB-KW"/>
</dbReference>
<dbReference type="PRINTS" id="PR00038">
    <property type="entry name" value="HTHLUXR"/>
</dbReference>
<keyword evidence="1 3" id="KW-0597">Phosphoprotein</keyword>
<dbReference type="AlphaFoldDB" id="A0A1G7DJC4"/>
<protein>
    <submittedName>
        <fullName evidence="6">Two component transcriptional regulator, LuxR family</fullName>
    </submittedName>
</protein>
<name>A0A1G7DJC4_9BACT</name>
<organism evidence="6 7">
    <name type="scientific">Dyadobacter soli</name>
    <dbReference type="NCBI Taxonomy" id="659014"/>
    <lineage>
        <taxon>Bacteria</taxon>
        <taxon>Pseudomonadati</taxon>
        <taxon>Bacteroidota</taxon>
        <taxon>Cytophagia</taxon>
        <taxon>Cytophagales</taxon>
        <taxon>Spirosomataceae</taxon>
        <taxon>Dyadobacter</taxon>
    </lineage>
</organism>
<evidence type="ECO:0000256" key="1">
    <source>
        <dbReference type="ARBA" id="ARBA00022553"/>
    </source>
</evidence>
<dbReference type="InterPro" id="IPR016032">
    <property type="entry name" value="Sig_transdc_resp-reg_C-effctor"/>
</dbReference>
<evidence type="ECO:0000259" key="5">
    <source>
        <dbReference type="PROSITE" id="PS50110"/>
    </source>
</evidence>
<evidence type="ECO:0000259" key="4">
    <source>
        <dbReference type="PROSITE" id="PS50043"/>
    </source>
</evidence>
<feature type="domain" description="Response regulatory" evidence="5">
    <location>
        <begin position="2"/>
        <end position="119"/>
    </location>
</feature>
<evidence type="ECO:0000313" key="7">
    <source>
        <dbReference type="Proteomes" id="UP000198748"/>
    </source>
</evidence>
<dbReference type="InterPro" id="IPR001789">
    <property type="entry name" value="Sig_transdc_resp-reg_receiver"/>
</dbReference>
<dbReference type="PROSITE" id="PS50110">
    <property type="entry name" value="RESPONSE_REGULATORY"/>
    <property type="match status" value="1"/>
</dbReference>
<evidence type="ECO:0000256" key="3">
    <source>
        <dbReference type="PROSITE-ProRule" id="PRU00169"/>
    </source>
</evidence>
<reference evidence="7" key="1">
    <citation type="submission" date="2016-10" db="EMBL/GenBank/DDBJ databases">
        <authorList>
            <person name="Varghese N."/>
            <person name="Submissions S."/>
        </authorList>
    </citation>
    <scope>NUCLEOTIDE SEQUENCE [LARGE SCALE GENOMIC DNA]</scope>
    <source>
        <strain evidence="7">DSM 25329</strain>
    </source>
</reference>
<dbReference type="RefSeq" id="WP_090148811.1">
    <property type="nucleotide sequence ID" value="NZ_FNAN01000005.1"/>
</dbReference>
<gene>
    <name evidence="6" type="ORF">SAMN04487996_105258</name>
</gene>
<feature type="domain" description="HTH luxR-type" evidence="4">
    <location>
        <begin position="140"/>
        <end position="205"/>
    </location>
</feature>
<keyword evidence="7" id="KW-1185">Reference proteome</keyword>
<dbReference type="PROSITE" id="PS50043">
    <property type="entry name" value="HTH_LUXR_2"/>
    <property type="match status" value="1"/>
</dbReference>
<dbReference type="Pfam" id="PF00072">
    <property type="entry name" value="Response_reg"/>
    <property type="match status" value="1"/>
</dbReference>
<evidence type="ECO:0000256" key="2">
    <source>
        <dbReference type="ARBA" id="ARBA00023125"/>
    </source>
</evidence>
<dbReference type="OrthoDB" id="9797341at2"/>
<dbReference type="SMART" id="SM00421">
    <property type="entry name" value="HTH_LUXR"/>
    <property type="match status" value="1"/>
</dbReference>
<dbReference type="PANTHER" id="PTHR43214">
    <property type="entry name" value="TWO-COMPONENT RESPONSE REGULATOR"/>
    <property type="match status" value="1"/>
</dbReference>
<proteinExistence type="predicted"/>
<dbReference type="EMBL" id="FNAN01000005">
    <property type="protein sequence ID" value="SDE51667.1"/>
    <property type="molecule type" value="Genomic_DNA"/>
</dbReference>